<comment type="caution">
    <text evidence="1">The sequence shown here is derived from an EMBL/GenBank/DDBJ whole genome shotgun (WGS) entry which is preliminary data.</text>
</comment>
<keyword evidence="2" id="KW-1185">Reference proteome</keyword>
<organism evidence="1 2">
    <name type="scientific">Microdochium trichocladiopsis</name>
    <dbReference type="NCBI Taxonomy" id="1682393"/>
    <lineage>
        <taxon>Eukaryota</taxon>
        <taxon>Fungi</taxon>
        <taxon>Dikarya</taxon>
        <taxon>Ascomycota</taxon>
        <taxon>Pezizomycotina</taxon>
        <taxon>Sordariomycetes</taxon>
        <taxon>Xylariomycetidae</taxon>
        <taxon>Xylariales</taxon>
        <taxon>Microdochiaceae</taxon>
        <taxon>Microdochium</taxon>
    </lineage>
</organism>
<sequence>MELLMRCEALRADRAFIEALHHRVESSMAEVLPVTRARSRRANGSQLQERPPSLRSTVDFDSMCESCAPNFRGQSASTILCAYVSTLTKSTPRGGNVLLLSNFAMHYFIGRATSIAALVRQTNASCSTHTSCVFDGPVHSHSPDQSGYGVFGAKLE</sequence>
<gene>
    <name evidence="1" type="ORF">B0I36DRAFT_437115</name>
</gene>
<evidence type="ECO:0000313" key="1">
    <source>
        <dbReference type="EMBL" id="KAH7007926.1"/>
    </source>
</evidence>
<protein>
    <submittedName>
        <fullName evidence="1">Uncharacterized protein</fullName>
    </submittedName>
</protein>
<name>A0A9P8XRX9_9PEZI</name>
<dbReference type="RefSeq" id="XP_046003714.1">
    <property type="nucleotide sequence ID" value="XM_046162889.1"/>
</dbReference>
<accession>A0A9P8XRX9</accession>
<dbReference type="Proteomes" id="UP000756346">
    <property type="component" value="Unassembled WGS sequence"/>
</dbReference>
<dbReference type="EMBL" id="JAGTJQ010000021">
    <property type="protein sequence ID" value="KAH7007926.1"/>
    <property type="molecule type" value="Genomic_DNA"/>
</dbReference>
<dbReference type="AlphaFoldDB" id="A0A9P8XRX9"/>
<evidence type="ECO:0000313" key="2">
    <source>
        <dbReference type="Proteomes" id="UP000756346"/>
    </source>
</evidence>
<dbReference type="GeneID" id="70192435"/>
<proteinExistence type="predicted"/>
<reference evidence="1" key="1">
    <citation type="journal article" date="2021" name="Nat. Commun.">
        <title>Genetic determinants of endophytism in the Arabidopsis root mycobiome.</title>
        <authorList>
            <person name="Mesny F."/>
            <person name="Miyauchi S."/>
            <person name="Thiergart T."/>
            <person name="Pickel B."/>
            <person name="Atanasova L."/>
            <person name="Karlsson M."/>
            <person name="Huettel B."/>
            <person name="Barry K.W."/>
            <person name="Haridas S."/>
            <person name="Chen C."/>
            <person name="Bauer D."/>
            <person name="Andreopoulos W."/>
            <person name="Pangilinan J."/>
            <person name="LaButti K."/>
            <person name="Riley R."/>
            <person name="Lipzen A."/>
            <person name="Clum A."/>
            <person name="Drula E."/>
            <person name="Henrissat B."/>
            <person name="Kohler A."/>
            <person name="Grigoriev I.V."/>
            <person name="Martin F.M."/>
            <person name="Hacquard S."/>
        </authorList>
    </citation>
    <scope>NUCLEOTIDE SEQUENCE</scope>
    <source>
        <strain evidence="1">MPI-CAGE-CH-0230</strain>
    </source>
</reference>